<evidence type="ECO:0000313" key="3">
    <source>
        <dbReference type="Proteomes" id="UP000663760"/>
    </source>
</evidence>
<evidence type="ECO:0000313" key="1">
    <source>
        <dbReference type="EMBL" id="CAA2628197.1"/>
    </source>
</evidence>
<dbReference type="EMBL" id="LR743597">
    <property type="protein sequence ID" value="CAA2628197.1"/>
    <property type="molecule type" value="Genomic_DNA"/>
</dbReference>
<dbReference type="InterPro" id="IPR010410">
    <property type="entry name" value="DUF1005"/>
</dbReference>
<dbReference type="Pfam" id="PF06219">
    <property type="entry name" value="DUF1005"/>
    <property type="match status" value="1"/>
</dbReference>
<dbReference type="AlphaFoldDB" id="A0A7I8JBW0"/>
<sequence>MDPCPFVRVLVGNVALKVLGASKPARAGVHPSSSPCYCKVRLGRLPCQTAAVPLIQPESAFPEEQSLALAVVFHLSRADLQALAGKSLFAGGRPCLRVSVYKGRRGATCGVSSGRLLGRVAVPLDLKGAEARPCVFHNGWVSMGKEEKKEGGGKGSSPSSLMHLTVRADPDPRFVFEFGGEPETSPQVFQMQGSIRQPVFTCKFSCRSSGDRNRRSRSLQLEKTSSTRKWLGSFGSDRERPGKERKGWSVTIHDLSGSPVALASMVTPFVASPGTDRVSCSNPGAWLVLRPGGGTWKPWGRLEAWRERGGAGDGDDLGYRFELLPDASVRGGGAGLVLAESTLSASKGGTFAIDLTGNDAFLSPPPRETPRRSWDLGLGLYPFSGNRGFVMSSTVSGRGKKQGRTAVEVSAQQVVCTEDAAAFVALAAAIDLSMDACQLFSHRLKKELLSQSRDSLP</sequence>
<dbReference type="Proteomes" id="UP000663760">
    <property type="component" value="Chromosome 10"/>
</dbReference>
<keyword evidence="3" id="KW-1185">Reference proteome</keyword>
<accession>A0A7I8JBW0</accession>
<evidence type="ECO:0000313" key="2">
    <source>
        <dbReference type="EMBL" id="CAA7404283.1"/>
    </source>
</evidence>
<organism evidence="1">
    <name type="scientific">Spirodela intermedia</name>
    <name type="common">Intermediate duckweed</name>
    <dbReference type="NCBI Taxonomy" id="51605"/>
    <lineage>
        <taxon>Eukaryota</taxon>
        <taxon>Viridiplantae</taxon>
        <taxon>Streptophyta</taxon>
        <taxon>Embryophyta</taxon>
        <taxon>Tracheophyta</taxon>
        <taxon>Spermatophyta</taxon>
        <taxon>Magnoliopsida</taxon>
        <taxon>Liliopsida</taxon>
        <taxon>Araceae</taxon>
        <taxon>Lemnoideae</taxon>
        <taxon>Spirodela</taxon>
    </lineage>
</organism>
<name>A0A7I8JBW0_SPIIN</name>
<reference evidence="1" key="1">
    <citation type="submission" date="2019-12" db="EMBL/GenBank/DDBJ databases">
        <authorList>
            <person name="Scholz U."/>
            <person name="Mascher M."/>
            <person name="Fiebig A."/>
        </authorList>
    </citation>
    <scope>NUCLEOTIDE SEQUENCE</scope>
</reference>
<dbReference type="EMBL" id="LR746273">
    <property type="protein sequence ID" value="CAA7404283.1"/>
    <property type="molecule type" value="Genomic_DNA"/>
</dbReference>
<dbReference type="PANTHER" id="PTHR31317:SF3">
    <property type="entry name" value="OS07G0133500 PROTEIN"/>
    <property type="match status" value="1"/>
</dbReference>
<dbReference type="OrthoDB" id="748166at2759"/>
<dbReference type="PANTHER" id="PTHR31317">
    <property type="entry name" value="OS08G0163500 PROTEIN"/>
    <property type="match status" value="1"/>
</dbReference>
<gene>
    <name evidence="1" type="ORF">SI7747_10013844</name>
    <name evidence="2" type="ORF">SI8410_10014961</name>
</gene>
<proteinExistence type="predicted"/>
<protein>
    <submittedName>
        <fullName evidence="1">Uncharacterized protein</fullName>
    </submittedName>
</protein>